<dbReference type="EMBL" id="CAXITT010000016">
    <property type="protein sequence ID" value="CAL1527390.1"/>
    <property type="molecule type" value="Genomic_DNA"/>
</dbReference>
<evidence type="ECO:0000313" key="2">
    <source>
        <dbReference type="EMBL" id="CAL1527390.1"/>
    </source>
</evidence>
<feature type="compositionally biased region" description="Polar residues" evidence="1">
    <location>
        <begin position="46"/>
        <end position="56"/>
    </location>
</feature>
<protein>
    <submittedName>
        <fullName evidence="2">Uncharacterized protein</fullName>
    </submittedName>
</protein>
<comment type="caution">
    <text evidence="2">The sequence shown here is derived from an EMBL/GenBank/DDBJ whole genome shotgun (WGS) entry which is preliminary data.</text>
</comment>
<evidence type="ECO:0000256" key="1">
    <source>
        <dbReference type="SAM" id="MobiDB-lite"/>
    </source>
</evidence>
<evidence type="ECO:0000313" key="3">
    <source>
        <dbReference type="Proteomes" id="UP001497497"/>
    </source>
</evidence>
<keyword evidence="3" id="KW-1185">Reference proteome</keyword>
<feature type="region of interest" description="Disordered" evidence="1">
    <location>
        <begin position="1"/>
        <end position="57"/>
    </location>
</feature>
<organism evidence="2 3">
    <name type="scientific">Lymnaea stagnalis</name>
    <name type="common">Great pond snail</name>
    <name type="synonym">Helix stagnalis</name>
    <dbReference type="NCBI Taxonomy" id="6523"/>
    <lineage>
        <taxon>Eukaryota</taxon>
        <taxon>Metazoa</taxon>
        <taxon>Spiralia</taxon>
        <taxon>Lophotrochozoa</taxon>
        <taxon>Mollusca</taxon>
        <taxon>Gastropoda</taxon>
        <taxon>Heterobranchia</taxon>
        <taxon>Euthyneura</taxon>
        <taxon>Panpulmonata</taxon>
        <taxon>Hygrophila</taxon>
        <taxon>Lymnaeoidea</taxon>
        <taxon>Lymnaeidae</taxon>
        <taxon>Lymnaea</taxon>
    </lineage>
</organism>
<sequence>MPTLRGNKRKTEDDDNLKATAKPKQKRGKQAVSTNDTLGLAEVQKDGNNPNKSGSIQLVKDITQESPAKGKDDMASAVMGNRSLDTQTIPENLQESFHATNPQQIYLESNQHKVKLCMEIDEILNNDCTETAVTVSPVEVTSGASSSQMDLKVEKVITLNSEPAPEEKKMETENSDDVQIKEATCSLPLLMNNDPPQKNHLSKVQELVSMDNDKEVPFSNDNDYKPESVDEVNIQHHQKISYDTDKKEKVTMRGDDSDVASITCNSSTAEDKCNNIAVHGDETEGPGLLQQLGEVKDAPMTAQFQPHDACIIIDQKDFLEMKNITMGFEKDECKLPEDCLIPIEQGDVAEEKSLEIVTCPDKSIRNIVENVTCPDEYVSIVRNIVESQGKLESDNLSPQQNETVVNQEDDLVEKKTTLEKKVQANNSSESSLTGEINKQSCANVEGNTGGEIKEVLDENMQENEGTHHMLSREQLHDLNKNFTKSKENYDSTQPFELNVMENEIEKLTQKEIIENFGDKQQLGDYRMHGVFDELPVLETEVRKSPEQSLKETNKKSPELGSNEIVVNKGCQDENNAMSMKSGDLSESQLCELVADNFDMNMLDDEQLQDTEEDMAFGESLSHGKARAVDAIDKMIVEGEQGVQRITGELSLINKQLLKMKRRIEMARQVIAQVPVPQENRSRFSSLGSFGFFK</sequence>
<gene>
    <name evidence="2" type="ORF">GSLYS_00001567001</name>
</gene>
<reference evidence="2 3" key="1">
    <citation type="submission" date="2024-04" db="EMBL/GenBank/DDBJ databases">
        <authorList>
            <consortium name="Genoscope - CEA"/>
            <person name="William W."/>
        </authorList>
    </citation>
    <scope>NUCLEOTIDE SEQUENCE [LARGE SCALE GENOMIC DNA]</scope>
</reference>
<accession>A0AAV2H158</accession>
<dbReference type="Proteomes" id="UP001497497">
    <property type="component" value="Unassembled WGS sequence"/>
</dbReference>
<proteinExistence type="predicted"/>
<dbReference type="AlphaFoldDB" id="A0AAV2H158"/>
<name>A0AAV2H158_LYMST</name>